<evidence type="ECO:0000256" key="2">
    <source>
        <dbReference type="ARBA" id="ARBA00022679"/>
    </source>
</evidence>
<dbReference type="Gene3D" id="3.40.50.2000">
    <property type="entry name" value="Glycogen Phosphorylase B"/>
    <property type="match status" value="2"/>
</dbReference>
<keyword evidence="1" id="KW-0328">Glycosyltransferase</keyword>
<dbReference type="Pfam" id="PF00534">
    <property type="entry name" value="Glycos_transf_1"/>
    <property type="match status" value="1"/>
</dbReference>
<sequence>MRILMCAYACSPKWGSEPAVGWEFIRLAAEEHDVWVLTSVRNRSMIEDRGVDRPSRARFRYLSAPMFGGRIPDIPFGEQVYYCDWQRAARREAVDLHREVGFDLLHHVTFATDWMPAGILAVPGVPAVWGPVGGSTGMPPWSQWRWLGARGVCAEAVRGLLTTGMRARYGRAAARRADVTLVQNFDGLASLGAWSGRIELFPNTIIELAGPRGIGETGGTGGSEPGRDDAGLGPVGVPAGEGERRALFVGRLVPWKGLRLAIATIADPAARGWRLDVLGDGPEAGPARRLAARLGVADRVRLRGNVSRAEVCEAFATADALLALGMREGSGVATAEAIAQGCPVVCVDRGGLSVLVDDEAGIRVPVTDRLPAALAAALARVGPRRSPSARWSRARAREQLTRVYAEVAPRTSESEALSSIPLHRPAAPGERASGPAVPRASRPRR</sequence>
<evidence type="ECO:0000259" key="4">
    <source>
        <dbReference type="Pfam" id="PF00534"/>
    </source>
</evidence>
<feature type="region of interest" description="Disordered" evidence="3">
    <location>
        <begin position="407"/>
        <end position="445"/>
    </location>
</feature>
<reference evidence="5" key="1">
    <citation type="submission" date="2020-12" db="EMBL/GenBank/DDBJ databases">
        <title>Genomic characterization of non-nitrogen-fixing Frankia strains.</title>
        <authorList>
            <person name="Carlos-Shanley C."/>
            <person name="Guerra T."/>
            <person name="Hahn D."/>
        </authorList>
    </citation>
    <scope>NUCLEOTIDE SEQUENCE</scope>
    <source>
        <strain evidence="5">CN6</strain>
    </source>
</reference>
<proteinExistence type="predicted"/>
<name>A0A937RF57_9ACTN</name>
<dbReference type="SUPFAM" id="SSF53756">
    <property type="entry name" value="UDP-Glycosyltransferase/glycogen phosphorylase"/>
    <property type="match status" value="1"/>
</dbReference>
<dbReference type="GO" id="GO:0016757">
    <property type="term" value="F:glycosyltransferase activity"/>
    <property type="evidence" value="ECO:0007669"/>
    <property type="project" value="UniProtKB-KW"/>
</dbReference>
<dbReference type="PANTHER" id="PTHR12526:SF510">
    <property type="entry name" value="D-INOSITOL 3-PHOSPHATE GLYCOSYLTRANSFERASE"/>
    <property type="match status" value="1"/>
</dbReference>
<gene>
    <name evidence="5" type="ORF">I7412_18245</name>
</gene>
<dbReference type="PANTHER" id="PTHR12526">
    <property type="entry name" value="GLYCOSYLTRANSFERASE"/>
    <property type="match status" value="1"/>
</dbReference>
<dbReference type="Proteomes" id="UP000604475">
    <property type="component" value="Unassembled WGS sequence"/>
</dbReference>
<evidence type="ECO:0000256" key="1">
    <source>
        <dbReference type="ARBA" id="ARBA00022676"/>
    </source>
</evidence>
<protein>
    <submittedName>
        <fullName evidence="5">Glycosyltransferase family 4 protein</fullName>
    </submittedName>
</protein>
<dbReference type="InterPro" id="IPR001296">
    <property type="entry name" value="Glyco_trans_1"/>
</dbReference>
<dbReference type="RefSeq" id="WP_203007185.1">
    <property type="nucleotide sequence ID" value="NZ_JADWYU010000380.1"/>
</dbReference>
<evidence type="ECO:0000313" key="5">
    <source>
        <dbReference type="EMBL" id="MBL7629062.1"/>
    </source>
</evidence>
<keyword evidence="2" id="KW-0808">Transferase</keyword>
<dbReference type="AlphaFoldDB" id="A0A937RF57"/>
<accession>A0A937RF57</accession>
<evidence type="ECO:0000313" key="6">
    <source>
        <dbReference type="Proteomes" id="UP000604475"/>
    </source>
</evidence>
<feature type="domain" description="Glycosyl transferase family 1" evidence="4">
    <location>
        <begin position="241"/>
        <end position="381"/>
    </location>
</feature>
<organism evidence="5 6">
    <name type="scientific">Frankia nepalensis</name>
    <dbReference type="NCBI Taxonomy" id="1836974"/>
    <lineage>
        <taxon>Bacteria</taxon>
        <taxon>Bacillati</taxon>
        <taxon>Actinomycetota</taxon>
        <taxon>Actinomycetes</taxon>
        <taxon>Frankiales</taxon>
        <taxon>Frankiaceae</taxon>
        <taxon>Frankia</taxon>
    </lineage>
</organism>
<dbReference type="EMBL" id="JAEACQ010000207">
    <property type="protein sequence ID" value="MBL7629062.1"/>
    <property type="molecule type" value="Genomic_DNA"/>
</dbReference>
<evidence type="ECO:0000256" key="3">
    <source>
        <dbReference type="SAM" id="MobiDB-lite"/>
    </source>
</evidence>
<keyword evidence="6" id="KW-1185">Reference proteome</keyword>
<comment type="caution">
    <text evidence="5">The sequence shown here is derived from an EMBL/GenBank/DDBJ whole genome shotgun (WGS) entry which is preliminary data.</text>
</comment>